<reference evidence="2 3" key="2">
    <citation type="submission" date="2010-03" db="EMBL/GenBank/DDBJ databases">
        <authorList>
            <person name="Pajon A."/>
        </authorList>
    </citation>
    <scope>NUCLEOTIDE SEQUENCE [LARGE SCALE GENOMIC DNA]</scope>
    <source>
        <strain evidence="2 3">WAL 8301</strain>
    </source>
</reference>
<dbReference type="Gene3D" id="3.20.20.190">
    <property type="entry name" value="Phosphatidylinositol (PI) phosphodiesterase"/>
    <property type="match status" value="1"/>
</dbReference>
<feature type="domain" description="GP-PDE" evidence="1">
    <location>
        <begin position="874"/>
        <end position="1145"/>
    </location>
</feature>
<protein>
    <submittedName>
        <fullName evidence="2">Glycerophosphoryl diester phosphodiesterase</fullName>
    </submittedName>
</protein>
<dbReference type="HOGENOM" id="CLU_008692_0_0_10"/>
<dbReference type="InterPro" id="IPR030395">
    <property type="entry name" value="GP_PDE_dom"/>
</dbReference>
<dbReference type="PANTHER" id="PTHR46211:SF14">
    <property type="entry name" value="GLYCEROPHOSPHODIESTER PHOSPHODIESTERASE"/>
    <property type="match status" value="1"/>
</dbReference>
<keyword evidence="3" id="KW-1185">Reference proteome</keyword>
<evidence type="ECO:0000313" key="2">
    <source>
        <dbReference type="EMBL" id="CBK62775.1"/>
    </source>
</evidence>
<sequence>MRYFIKAATVGKGILFLLLAGLCIPSAAQKRLAVEAEHFRIEWQEKSDGYRISTVSTNSASGRISLENPSGSYGFLYSATKPDTVSLYETMPDYVRKFPGREYTLLYGRWRDNLRPVAMNTAGELVRFYPASAMQKGDSIIFTRKTRQGTLQAVWRPSKQFGSDIEVTMTLRAAVDGYFSLITPTLATLSEKEMAWGVIPGHFQGRKLEPNFVWSYGYGQGIPDRPVVVRERTATTLCPTLTDRQGLSFAVIPEPGQGRDPWTYDHSTQNEWRLGFSLMNRDRELTPSAYHPVLGQEDSYMRKGEIRTFRFRYTVQQGDWYALCSHAARDIYRFGDFLALKEPRQSLTDRILRMAEYLEKDSTSLWRTFDYRGDTIGAQEYNATVFEYERDAVKNSDYGAMWMLARITGNDTLRRTRLPYARNFKIHQQVSGGPLSGAAAGQYYLWKSGRYTEEWGDYAEPIGTVYYIMLDIGNMLLFNPGDAELREDLRRGAERLLAWQYPDGHWEVAYDKATGKPVFRDLRDLRPTFYGLLVAYRLLGDERYLDAACRGADWFVANAVDEGSFLGVCGDFRFVPDFVIAQSAQALLDLYETTGKDCYRDAALRTARFYTNNIFTHPVPTRQEKLVKGVSREDWQIAQAGLSFEHGGTLGSNAKSNGPILLCSHAGMFVRLYAMTGDRLLLDMARAAAWARDAFVDPATSVASYYWNRMNNGPGRFPHHAWWQVGWIVDYLISEIMMRSDGAVDFPGGFVTPKVGPHKCYGFAAGKIFDKTASLCLPPEAIDVSEPQVDYLCALEENDKVFYVMLLNNSTSDREVQVTLRADRILPGKRCDIRHVALFDASGRQIGNRGANQAFSVPIEACGMTVVRVELEYTEIQAHRGGMGLWPENTIMAMKNAIDLGVDMLELDLMISKDSLVVVSHEEIMSSEYVTKPDGTRVTKAEEASLVLFGMPYDDIRRYDTGLAGDSRYPARVRIAACKPLLSELLDATEAHIREKGGRNLRYNIEIKASKGKEQRCMAPDYKTFTDLCMAVILEKGLGGRVTIQSFDARVLNYLHEKYPGIRTSYLIYLSATDFDKNLAKLNFIPDVYSPKHTFVDETLVAKAHAAGMEILPWTVDDEADLQRLARLSVDGVITNYPDRALRLFHLKE</sequence>
<organism evidence="2 3">
    <name type="scientific">Alistipes shahii WAL 8301</name>
    <dbReference type="NCBI Taxonomy" id="717959"/>
    <lineage>
        <taxon>Bacteria</taxon>
        <taxon>Pseudomonadati</taxon>
        <taxon>Bacteroidota</taxon>
        <taxon>Bacteroidia</taxon>
        <taxon>Bacteroidales</taxon>
        <taxon>Rikenellaceae</taxon>
        <taxon>Alistipes</taxon>
    </lineage>
</organism>
<evidence type="ECO:0000313" key="3">
    <source>
        <dbReference type="Proteomes" id="UP000008794"/>
    </source>
</evidence>
<dbReference type="STRING" id="717959.AL1_00370"/>
<accession>D4IIL6</accession>
<dbReference type="PATRIC" id="fig|717959.3.peg.2087"/>
<dbReference type="PANTHER" id="PTHR46211">
    <property type="entry name" value="GLYCEROPHOSPHORYL DIESTER PHOSPHODIESTERASE"/>
    <property type="match status" value="1"/>
</dbReference>
<dbReference type="KEGG" id="ash:AL1_00370"/>
<gene>
    <name evidence="2" type="ORF">AL1_00370</name>
</gene>
<dbReference type="GO" id="GO:0006629">
    <property type="term" value="P:lipid metabolic process"/>
    <property type="evidence" value="ECO:0007669"/>
    <property type="project" value="InterPro"/>
</dbReference>
<dbReference type="AlphaFoldDB" id="D4IIL6"/>
<dbReference type="Pfam" id="PF03009">
    <property type="entry name" value="GDPD"/>
    <property type="match status" value="1"/>
</dbReference>
<dbReference type="InterPro" id="IPR012878">
    <property type="entry name" value="Beta-AFase-like_GH127_cat"/>
</dbReference>
<evidence type="ECO:0000259" key="1">
    <source>
        <dbReference type="PROSITE" id="PS51704"/>
    </source>
</evidence>
<dbReference type="EMBL" id="FP929032">
    <property type="protein sequence ID" value="CBK62775.1"/>
    <property type="molecule type" value="Genomic_DNA"/>
</dbReference>
<dbReference type="GeneID" id="92756555"/>
<dbReference type="Gene3D" id="1.50.10.20">
    <property type="match status" value="1"/>
</dbReference>
<dbReference type="InterPro" id="IPR017946">
    <property type="entry name" value="PLC-like_Pdiesterase_TIM-brl"/>
</dbReference>
<dbReference type="GO" id="GO:0008081">
    <property type="term" value="F:phosphoric diester hydrolase activity"/>
    <property type="evidence" value="ECO:0007669"/>
    <property type="project" value="InterPro"/>
</dbReference>
<proteinExistence type="predicted"/>
<dbReference type="GO" id="GO:0005975">
    <property type="term" value="P:carbohydrate metabolic process"/>
    <property type="evidence" value="ECO:0007669"/>
    <property type="project" value="InterPro"/>
</dbReference>
<dbReference type="PROSITE" id="PS51704">
    <property type="entry name" value="GP_PDE"/>
    <property type="match status" value="1"/>
</dbReference>
<dbReference type="SUPFAM" id="SSF48208">
    <property type="entry name" value="Six-hairpin glycosidases"/>
    <property type="match status" value="1"/>
</dbReference>
<dbReference type="OrthoDB" id="628098at2"/>
<dbReference type="Pfam" id="PF07944">
    <property type="entry name" value="Beta-AFase-like_GH127_cat"/>
    <property type="match status" value="1"/>
</dbReference>
<name>D4IIL6_9BACT</name>
<dbReference type="Proteomes" id="UP000008794">
    <property type="component" value="Chromosome"/>
</dbReference>
<dbReference type="RefSeq" id="WP_015545735.1">
    <property type="nucleotide sequence ID" value="NC_021030.1"/>
</dbReference>
<reference evidence="2 3" key="1">
    <citation type="submission" date="2010-03" db="EMBL/GenBank/DDBJ databases">
        <title>The genome sequence of Alistipes shahii WAL 8301.</title>
        <authorList>
            <consortium name="metaHIT consortium -- http://www.metahit.eu/"/>
            <person name="Pajon A."/>
            <person name="Turner K."/>
            <person name="Parkhill J."/>
        </authorList>
    </citation>
    <scope>NUCLEOTIDE SEQUENCE [LARGE SCALE GENOMIC DNA]</scope>
    <source>
        <strain evidence="2 3">WAL 8301</strain>
    </source>
</reference>
<dbReference type="InterPro" id="IPR008928">
    <property type="entry name" value="6-hairpin_glycosidase_sf"/>
</dbReference>
<dbReference type="SUPFAM" id="SSF51695">
    <property type="entry name" value="PLC-like phosphodiesterases"/>
    <property type="match status" value="1"/>
</dbReference>